<reference evidence="2" key="2">
    <citation type="journal article" date="2021" name="PeerJ">
        <title>Extensive microbial diversity within the chicken gut microbiome revealed by metagenomics and culture.</title>
        <authorList>
            <person name="Gilroy R."/>
            <person name="Ravi A."/>
            <person name="Getino M."/>
            <person name="Pursley I."/>
            <person name="Horton D.L."/>
            <person name="Alikhan N.F."/>
            <person name="Baker D."/>
            <person name="Gharbi K."/>
            <person name="Hall N."/>
            <person name="Watson M."/>
            <person name="Adriaenssens E.M."/>
            <person name="Foster-Nyarko E."/>
            <person name="Jarju S."/>
            <person name="Secka A."/>
            <person name="Antonio M."/>
            <person name="Oren A."/>
            <person name="Chaudhuri R.R."/>
            <person name="La Ragione R."/>
            <person name="Hildebrand F."/>
            <person name="Pallen M.J."/>
        </authorList>
    </citation>
    <scope>NUCLEOTIDE SEQUENCE</scope>
    <source>
        <strain evidence="2">ChiSjej1B19-7085</strain>
    </source>
</reference>
<organism evidence="2 3">
    <name type="scientific">Candidatus Gallacutalibacter pullicola</name>
    <dbReference type="NCBI Taxonomy" id="2840830"/>
    <lineage>
        <taxon>Bacteria</taxon>
        <taxon>Bacillati</taxon>
        <taxon>Bacillota</taxon>
        <taxon>Clostridia</taxon>
        <taxon>Eubacteriales</taxon>
        <taxon>Candidatus Gallacutalibacter</taxon>
    </lineage>
</organism>
<comment type="caution">
    <text evidence="2">The sequence shown here is derived from an EMBL/GenBank/DDBJ whole genome shotgun (WGS) entry which is preliminary data.</text>
</comment>
<dbReference type="PANTHER" id="PTHR42842">
    <property type="entry name" value="FAD/NAD(P)-BINDING OXIDOREDUCTASE"/>
    <property type="match status" value="1"/>
</dbReference>
<evidence type="ECO:0000313" key="2">
    <source>
        <dbReference type="EMBL" id="HIR57692.1"/>
    </source>
</evidence>
<dbReference type="InterPro" id="IPR049516">
    <property type="entry name" value="FAD-depend_C"/>
</dbReference>
<gene>
    <name evidence="2" type="ORF">IAA54_08480</name>
</gene>
<accession>A0A9D1DRQ8</accession>
<dbReference type="Gene3D" id="3.30.70.2700">
    <property type="match status" value="1"/>
</dbReference>
<dbReference type="AlphaFoldDB" id="A0A9D1DRQ8"/>
<protein>
    <recommendedName>
        <fullName evidence="1">FAD-dependent protein C-terminal domain-containing protein</fullName>
    </recommendedName>
</protein>
<evidence type="ECO:0000259" key="1">
    <source>
        <dbReference type="Pfam" id="PF21688"/>
    </source>
</evidence>
<dbReference type="Proteomes" id="UP000886785">
    <property type="component" value="Unassembled WGS sequence"/>
</dbReference>
<evidence type="ECO:0000313" key="3">
    <source>
        <dbReference type="Proteomes" id="UP000886785"/>
    </source>
</evidence>
<dbReference type="SUPFAM" id="SSF51905">
    <property type="entry name" value="FAD/NAD(P)-binding domain"/>
    <property type="match status" value="1"/>
</dbReference>
<sequence>MLKIAEISLPLDGGEEELRRLAAKRLRVPPEHIVKLELVKKSVDARKKADVHFICTVQAELAVPEKKVLDKCRDPKIMKAVPYQYQIPVCPPRAQRPVVIGFGPAGMFAGLLLAQAGQRPVILERGAPVEERERDVNAFWNGGRLDPESNVQFGEGGAGTFSDGKLNTGTKDPRAAKVLHELADAGAPAEILYQAKPHIGTDKLPQTVKNIREKIRALGGEIHFHTRLDQLLIRDGAVYGVRAQGPQGSAEWETDCVVLAIGHSARDTFRMIHDLGVHMEPKPFSVGVRIEHLQSRIDASQYGKFAGHPALGAADYRLAEHLPNGRGVYTFCMCPGGSVVAAASEEGMVVTNGMSRFARDGRNANSALLVGIGPEDFGSDHPLAGVSFQRDLERRAFALGGGTYRAPAQRAGDFLAGIASARLGEVSPTYLPGVELCDLADCLPEFVTESLREGIVRMDRKLPGFAHPDALLTGTETRSSSPVRIVRGEDLQSVTVRGLYPCGEGAGYAGGIVSAAVDGVRCAERILAGRKRGITT</sequence>
<dbReference type="PANTHER" id="PTHR42842:SF3">
    <property type="entry name" value="FAD_NAD(P)-BINDING OXIDOREDUCTASE FAMILY PROTEIN"/>
    <property type="match status" value="1"/>
</dbReference>
<proteinExistence type="predicted"/>
<dbReference type="PIRSF" id="PIRSF038984">
    <property type="entry name" value="FAD_binding_protein"/>
    <property type="match status" value="1"/>
</dbReference>
<dbReference type="EMBL" id="DVHF01000099">
    <property type="protein sequence ID" value="HIR57692.1"/>
    <property type="molecule type" value="Genomic_DNA"/>
</dbReference>
<feature type="domain" description="FAD-dependent protein C-terminal" evidence="1">
    <location>
        <begin position="283"/>
        <end position="479"/>
    </location>
</feature>
<reference evidence="2" key="1">
    <citation type="submission" date="2020-10" db="EMBL/GenBank/DDBJ databases">
        <authorList>
            <person name="Gilroy R."/>
        </authorList>
    </citation>
    <scope>NUCLEOTIDE SEQUENCE</scope>
    <source>
        <strain evidence="2">ChiSjej1B19-7085</strain>
    </source>
</reference>
<dbReference type="Pfam" id="PF21688">
    <property type="entry name" value="FAD-depend_C"/>
    <property type="match status" value="1"/>
</dbReference>
<dbReference type="Gene3D" id="3.50.50.60">
    <property type="entry name" value="FAD/NAD(P)-binding domain"/>
    <property type="match status" value="2"/>
</dbReference>
<dbReference type="InterPro" id="IPR028348">
    <property type="entry name" value="FAD-binding_protein"/>
</dbReference>
<dbReference type="InterPro" id="IPR036188">
    <property type="entry name" value="FAD/NAD-bd_sf"/>
</dbReference>
<name>A0A9D1DRQ8_9FIRM</name>